<dbReference type="OrthoDB" id="6423603at2759"/>
<keyword evidence="4" id="KW-1185">Reference proteome</keyword>
<reference evidence="3" key="1">
    <citation type="journal article" date="2020" name="Stud. Mycol.">
        <title>101 Dothideomycetes genomes: a test case for predicting lifestyles and emergence of pathogens.</title>
        <authorList>
            <person name="Haridas S."/>
            <person name="Albert R."/>
            <person name="Binder M."/>
            <person name="Bloem J."/>
            <person name="Labutti K."/>
            <person name="Salamov A."/>
            <person name="Andreopoulos B."/>
            <person name="Baker S."/>
            <person name="Barry K."/>
            <person name="Bills G."/>
            <person name="Bluhm B."/>
            <person name="Cannon C."/>
            <person name="Castanera R."/>
            <person name="Culley D."/>
            <person name="Daum C."/>
            <person name="Ezra D."/>
            <person name="Gonzalez J."/>
            <person name="Henrissat B."/>
            <person name="Kuo A."/>
            <person name="Liang C."/>
            <person name="Lipzen A."/>
            <person name="Lutzoni F."/>
            <person name="Magnuson J."/>
            <person name="Mondo S."/>
            <person name="Nolan M."/>
            <person name="Ohm R."/>
            <person name="Pangilinan J."/>
            <person name="Park H.-J."/>
            <person name="Ramirez L."/>
            <person name="Alfaro M."/>
            <person name="Sun H."/>
            <person name="Tritt A."/>
            <person name="Yoshinaga Y."/>
            <person name="Zwiers L.-H."/>
            <person name="Turgeon B."/>
            <person name="Goodwin S."/>
            <person name="Spatafora J."/>
            <person name="Crous P."/>
            <person name="Grigoriev I."/>
        </authorList>
    </citation>
    <scope>NUCLEOTIDE SEQUENCE</scope>
    <source>
        <strain evidence="3">CBS 207.26</strain>
    </source>
</reference>
<name>A0A6A6E3M9_9PEZI</name>
<gene>
    <name evidence="3" type="ORF">K469DRAFT_708406</name>
</gene>
<dbReference type="PANTHER" id="PTHR40370">
    <property type="entry name" value="EXPRESSED PROTEIN"/>
    <property type="match status" value="1"/>
</dbReference>
<proteinExistence type="predicted"/>
<evidence type="ECO:0000259" key="2">
    <source>
        <dbReference type="Pfam" id="PF11274"/>
    </source>
</evidence>
<dbReference type="EMBL" id="ML994635">
    <property type="protein sequence ID" value="KAF2185118.1"/>
    <property type="molecule type" value="Genomic_DNA"/>
</dbReference>
<dbReference type="PANTHER" id="PTHR40370:SF1">
    <property type="entry name" value="DUF3074 DOMAIN-CONTAINING PROTEIN"/>
    <property type="match status" value="1"/>
</dbReference>
<dbReference type="InterPro" id="IPR024500">
    <property type="entry name" value="DUF3074"/>
</dbReference>
<evidence type="ECO:0000313" key="4">
    <source>
        <dbReference type="Proteomes" id="UP000800200"/>
    </source>
</evidence>
<evidence type="ECO:0000313" key="3">
    <source>
        <dbReference type="EMBL" id="KAF2185118.1"/>
    </source>
</evidence>
<accession>A0A6A6E3M9</accession>
<sequence>MNLRSTYLQLQPLGLDNVPSNKDLIGHQENEPRLEDFLRKVLGEVVKWEPRTWKQTGTKTLSKDGSYPDVKQYTKEIEKDTWFARSSEHRSEGRKKGTEVRFEEFDFVLRQNHSKHEGEYTPDIFNTNTVLTWDPLELNHIGKQLGWKNLTMKITHMYHKLPFPLRNRVFTVLLLSGIRFDHFDISASLPSNPNGDPSKAANTNLSSFFVIQLPVDFDTFPIDLRERTHHYYPSPRTYQGPTDTTESKAAYGKKLIKGMYASVERVTCIEQFKGDFDRIDWTMSTVSDAGGWLPQYFQKPAVPGMIAQDIRFVLDYVRDHRKDDGWPISAKPFAPQGKQGSNSKVEEREGEAAPVNSDEIRALLEALNLVPKS</sequence>
<dbReference type="SUPFAM" id="SSF55961">
    <property type="entry name" value="Bet v1-like"/>
    <property type="match status" value="1"/>
</dbReference>
<evidence type="ECO:0000256" key="1">
    <source>
        <dbReference type="SAM" id="MobiDB-lite"/>
    </source>
</evidence>
<dbReference type="Proteomes" id="UP000800200">
    <property type="component" value="Unassembled WGS sequence"/>
</dbReference>
<protein>
    <recommendedName>
        <fullName evidence="2">DUF3074 domain-containing protein</fullName>
    </recommendedName>
</protein>
<organism evidence="3 4">
    <name type="scientific">Zopfia rhizophila CBS 207.26</name>
    <dbReference type="NCBI Taxonomy" id="1314779"/>
    <lineage>
        <taxon>Eukaryota</taxon>
        <taxon>Fungi</taxon>
        <taxon>Dikarya</taxon>
        <taxon>Ascomycota</taxon>
        <taxon>Pezizomycotina</taxon>
        <taxon>Dothideomycetes</taxon>
        <taxon>Dothideomycetes incertae sedis</taxon>
        <taxon>Zopfiaceae</taxon>
        <taxon>Zopfia</taxon>
    </lineage>
</organism>
<dbReference type="Pfam" id="PF11274">
    <property type="entry name" value="DUF3074"/>
    <property type="match status" value="1"/>
</dbReference>
<dbReference type="AlphaFoldDB" id="A0A6A6E3M9"/>
<feature type="region of interest" description="Disordered" evidence="1">
    <location>
        <begin position="327"/>
        <end position="357"/>
    </location>
</feature>
<feature type="domain" description="DUF3074" evidence="2">
    <location>
        <begin position="82"/>
        <end position="317"/>
    </location>
</feature>